<dbReference type="InterPro" id="IPR008902">
    <property type="entry name" value="Rhamnosid_concanavalin"/>
</dbReference>
<dbReference type="EMBL" id="AVQD01000021">
    <property type="protein sequence ID" value="KOA37670.1"/>
    <property type="molecule type" value="Genomic_DNA"/>
</dbReference>
<dbReference type="Pfam" id="PF17389">
    <property type="entry name" value="Bac_rhamnosid6H"/>
    <property type="match status" value="1"/>
</dbReference>
<dbReference type="GO" id="GO:0005975">
    <property type="term" value="P:carbohydrate metabolic process"/>
    <property type="evidence" value="ECO:0007669"/>
    <property type="project" value="InterPro"/>
</dbReference>
<accession>A0A0L7AR11</accession>
<evidence type="ECO:0000256" key="4">
    <source>
        <dbReference type="SAM" id="MobiDB-lite"/>
    </source>
</evidence>
<evidence type="ECO:0000259" key="5">
    <source>
        <dbReference type="Pfam" id="PF05592"/>
    </source>
</evidence>
<evidence type="ECO:0000256" key="3">
    <source>
        <dbReference type="ARBA" id="ARBA00022801"/>
    </source>
</evidence>
<name>A0A0L7AR11_BIFBR</name>
<dbReference type="AlphaFoldDB" id="A0A0L7AR11"/>
<protein>
    <recommendedName>
        <fullName evidence="2">alpha-L-rhamnosidase</fullName>
        <ecNumber evidence="2">3.2.1.40</ecNumber>
    </recommendedName>
</protein>
<comment type="caution">
    <text evidence="8">The sequence shown here is derived from an EMBL/GenBank/DDBJ whole genome shotgun (WGS) entry which is preliminary data.</text>
</comment>
<feature type="domain" description="Alpha-L-rhamnosidase C-terminal" evidence="7">
    <location>
        <begin position="703"/>
        <end position="761"/>
    </location>
</feature>
<dbReference type="Gene3D" id="2.60.120.260">
    <property type="entry name" value="Galactose-binding domain-like"/>
    <property type="match status" value="2"/>
</dbReference>
<dbReference type="InterPro" id="IPR008928">
    <property type="entry name" value="6-hairpin_glycosidase_sf"/>
</dbReference>
<evidence type="ECO:0000256" key="1">
    <source>
        <dbReference type="ARBA" id="ARBA00001445"/>
    </source>
</evidence>
<feature type="domain" description="Alpha-L-rhamnosidase concanavalin-like" evidence="5">
    <location>
        <begin position="256"/>
        <end position="350"/>
    </location>
</feature>
<evidence type="ECO:0000313" key="9">
    <source>
        <dbReference type="Proteomes" id="UP000037193"/>
    </source>
</evidence>
<feature type="compositionally biased region" description="Low complexity" evidence="4">
    <location>
        <begin position="40"/>
        <end position="51"/>
    </location>
</feature>
<feature type="region of interest" description="Disordered" evidence="4">
    <location>
        <begin position="31"/>
        <end position="52"/>
    </location>
</feature>
<dbReference type="Proteomes" id="UP000037193">
    <property type="component" value="Unassembled WGS sequence"/>
</dbReference>
<proteinExistence type="predicted"/>
<evidence type="ECO:0000256" key="2">
    <source>
        <dbReference type="ARBA" id="ARBA00012652"/>
    </source>
</evidence>
<dbReference type="SMR" id="A0A0L7AR11"/>
<sequence>MLDDSELLYKGLEWSNAQTIWVDPSSAGDDDMKAAADYPDNNNGNESSGDSYFRQPSIIQSPDNGRGWAFLRHEFTLPSTPVRKATLYATASSTKPSRQFVYRMWVNGYFVGLGPVFPVENESRVNTFDVTGLLQAGPNAMGVLAWTMRERRFWAYMEIVLADGCHMTYGTGSNWKGIVGNRAYPNADSIGTQYFEAPAEDMQTQWYPFGFSEPGFDDSSWPKAVPCEQFDDLRLTPTANVGVHYLDPVATRIDDRGTLILDFGRTCVGGISLDVESLHILENIDVRIRYGEVLDDNGNVRYRLSTFNTYQDSWHITPQTPAVETWGMRVFRYVQIIPAQTQASQDAVCAAASSVRAAAIEYPFDDDAAGFVCSDKTLNEVWRFCRNSIKALNGPIYADSWTRERAPYEADAWLQQRSHLALDCGADAIRLGRYSVDWLIANRTWPTEWPLYLILAVHDSWMVSNDELQIRRQYQALRAFLPERYVDESSGLIVKEPGEAGHMDGDLVDWPPAERDGFVFGPVNTVINALSCAAYRAMADMARVVSDAADAVRYAGRASALESAINARLWDDHAQCYRDGLNAQGDQLQHGSLHANAFALAFVDVPKDRRAMVADYIRNKGMCCSPYVAAVLLEGLYRNGFGALANRMMADDDPRNLHSWHHMVSTGCGSTMEGWDVSIKGNTTYSHPWSASPAYLLEWGMLGVQPIEPGYAVFRVRPQLGDAHEARGVVPTPSGSIRVCCVREEGHVSVDLDMPSGMVARIENEQGDVIEMRSV</sequence>
<dbReference type="GO" id="GO:0030596">
    <property type="term" value="F:alpha-L-rhamnosidase activity"/>
    <property type="evidence" value="ECO:0007669"/>
    <property type="project" value="UniProtKB-EC"/>
</dbReference>
<dbReference type="PANTHER" id="PTHR33307:SF6">
    <property type="entry name" value="ALPHA-RHAMNOSIDASE (EUROFUNG)-RELATED"/>
    <property type="match status" value="1"/>
</dbReference>
<comment type="catalytic activity">
    <reaction evidence="1">
        <text>Hydrolysis of terminal non-reducing alpha-L-rhamnose residues in alpha-L-rhamnosides.</text>
        <dbReference type="EC" id="3.2.1.40"/>
    </reaction>
</comment>
<dbReference type="Pfam" id="PF05592">
    <property type="entry name" value="Bac_rhamnosid"/>
    <property type="match status" value="1"/>
</dbReference>
<dbReference type="SUPFAM" id="SSF48208">
    <property type="entry name" value="Six-hairpin glycosidases"/>
    <property type="match status" value="1"/>
</dbReference>
<evidence type="ECO:0000313" key="8">
    <source>
        <dbReference type="EMBL" id="KOA37670.1"/>
    </source>
</evidence>
<feature type="domain" description="Alpha-L-rhamnosidase six-hairpin glycosidase" evidence="6">
    <location>
        <begin position="367"/>
        <end position="697"/>
    </location>
</feature>
<dbReference type="Gene3D" id="1.50.10.10">
    <property type="match status" value="1"/>
</dbReference>
<dbReference type="Pfam" id="PF17390">
    <property type="entry name" value="Bac_rhamnosid_C"/>
    <property type="match status" value="1"/>
</dbReference>
<dbReference type="InterPro" id="IPR035398">
    <property type="entry name" value="Bac_rhamnosid_C"/>
</dbReference>
<evidence type="ECO:0000259" key="6">
    <source>
        <dbReference type="Pfam" id="PF17389"/>
    </source>
</evidence>
<dbReference type="InterPro" id="IPR016007">
    <property type="entry name" value="Alpha_rhamnosid"/>
</dbReference>
<dbReference type="PATRIC" id="fig|1365965.3.peg.2240"/>
<dbReference type="RefSeq" id="WP_021649425.1">
    <property type="nucleotide sequence ID" value="NZ_AVQD01000021.1"/>
</dbReference>
<reference evidence="8 9" key="1">
    <citation type="journal article" date="2015" name="Int J Genomics">
        <title>Comparative Genomics Revealed Genetic Diversity and Species/Strain-Level Differences in Carbohydrate Metabolism of Three Probiotic Bifidobacterial Species.</title>
        <authorList>
            <person name="Odamaki T."/>
            <person name="Horigome A."/>
            <person name="Sugahara H."/>
            <person name="Hashikura N."/>
            <person name="Minami J."/>
            <person name="Xiao J.Z."/>
            <person name="Abe F."/>
        </authorList>
    </citation>
    <scope>NUCLEOTIDE SEQUENCE [LARGE SCALE GENOMIC DNA]</scope>
    <source>
        <strain evidence="8 9">MCC 1128</strain>
    </source>
</reference>
<dbReference type="InterPro" id="IPR012341">
    <property type="entry name" value="6hp_glycosidase-like_sf"/>
</dbReference>
<gene>
    <name evidence="8" type="ORF">BBM1128_11090</name>
</gene>
<dbReference type="Gene3D" id="2.60.420.10">
    <property type="entry name" value="Maltose phosphorylase, domain 3"/>
    <property type="match status" value="1"/>
</dbReference>
<evidence type="ECO:0000259" key="7">
    <source>
        <dbReference type="Pfam" id="PF17390"/>
    </source>
</evidence>
<dbReference type="EC" id="3.2.1.40" evidence="2"/>
<dbReference type="PANTHER" id="PTHR33307">
    <property type="entry name" value="ALPHA-RHAMNOSIDASE (EUROFUNG)"/>
    <property type="match status" value="1"/>
</dbReference>
<organism evidence="8 9">
    <name type="scientific">Bifidobacterium breve MCC 1128</name>
    <dbReference type="NCBI Taxonomy" id="1365965"/>
    <lineage>
        <taxon>Bacteria</taxon>
        <taxon>Bacillati</taxon>
        <taxon>Actinomycetota</taxon>
        <taxon>Actinomycetes</taxon>
        <taxon>Bifidobacteriales</taxon>
        <taxon>Bifidobacteriaceae</taxon>
        <taxon>Bifidobacterium</taxon>
    </lineage>
</organism>
<dbReference type="InterPro" id="IPR035396">
    <property type="entry name" value="Bac_rhamnosid6H"/>
</dbReference>
<keyword evidence="3" id="KW-0378">Hydrolase</keyword>